<evidence type="ECO:0000256" key="4">
    <source>
        <dbReference type="ARBA" id="ARBA00022519"/>
    </source>
</evidence>
<keyword evidence="13" id="KW-0739">Sodium transport</keyword>
<dbReference type="GO" id="GO:0009276">
    <property type="term" value="C:Gram-negative-bacterium-type cell wall"/>
    <property type="evidence" value="ECO:0007669"/>
    <property type="project" value="InterPro"/>
</dbReference>
<evidence type="ECO:0000256" key="14">
    <source>
        <dbReference type="SAM" id="Phobius"/>
    </source>
</evidence>
<evidence type="ECO:0000256" key="8">
    <source>
        <dbReference type="ARBA" id="ARBA00023027"/>
    </source>
</evidence>
<sequence length="203" mass="21856">MLETYLSIFLTSVFVENMALAFFLGMCTFIAVSKKIGTAMGLGIAVIVVQTITVPVNNLIYTNLLAEDALSWAGKVGTNLTFLGFICYIGVIAAMVQILEMALEKFFPPLYNALGIFLPLITVNCAILGGSLFMVERDYIFSESVVFGFGTGFGWAIAIIGLAGIREKLKYSDIPEGLKGLGITFIIVGLMSLAFMAFSGVQL</sequence>
<dbReference type="PANTHER" id="PTHR30335">
    <property type="entry name" value="INTEGRAL MEMBRANE PROTEIN OF SOXR-REDUCING COMPLEX"/>
    <property type="match status" value="1"/>
</dbReference>
<evidence type="ECO:0000256" key="5">
    <source>
        <dbReference type="ARBA" id="ARBA00022692"/>
    </source>
</evidence>
<evidence type="ECO:0000256" key="13">
    <source>
        <dbReference type="ARBA" id="ARBA00023201"/>
    </source>
</evidence>
<dbReference type="GO" id="GO:0006814">
    <property type="term" value="P:sodium ion transport"/>
    <property type="evidence" value="ECO:0007669"/>
    <property type="project" value="UniProtKB-KW"/>
</dbReference>
<evidence type="ECO:0000256" key="10">
    <source>
        <dbReference type="ARBA" id="ARBA00023065"/>
    </source>
</evidence>
<dbReference type="NCBIfam" id="TIGR01940">
    <property type="entry name" value="nqrE"/>
    <property type="match status" value="1"/>
</dbReference>
<evidence type="ECO:0000256" key="12">
    <source>
        <dbReference type="ARBA" id="ARBA00023136"/>
    </source>
</evidence>
<dbReference type="GO" id="GO:0005886">
    <property type="term" value="C:plasma membrane"/>
    <property type="evidence" value="ECO:0007669"/>
    <property type="project" value="TreeGrafter"/>
</dbReference>
<evidence type="ECO:0000256" key="2">
    <source>
        <dbReference type="ARBA" id="ARBA00022448"/>
    </source>
</evidence>
<dbReference type="GO" id="GO:0022904">
    <property type="term" value="P:respiratory electron transport chain"/>
    <property type="evidence" value="ECO:0007669"/>
    <property type="project" value="InterPro"/>
</dbReference>
<dbReference type="EMBL" id="UINC01032188">
    <property type="protein sequence ID" value="SVB19437.1"/>
    <property type="molecule type" value="Genomic_DNA"/>
</dbReference>
<dbReference type="HAMAP" id="MF_00429">
    <property type="entry name" value="NqrE"/>
    <property type="match status" value="1"/>
</dbReference>
<protein>
    <recommendedName>
        <fullName evidence="16">Na(+)-translocating NADH-quinone reductase subunit E</fullName>
    </recommendedName>
</protein>
<feature type="transmembrane region" description="Helical" evidence="14">
    <location>
        <begin position="145"/>
        <end position="165"/>
    </location>
</feature>
<evidence type="ECO:0008006" key="16">
    <source>
        <dbReference type="Google" id="ProtNLM"/>
    </source>
</evidence>
<feature type="transmembrane region" description="Helical" evidence="14">
    <location>
        <begin position="111"/>
        <end position="133"/>
    </location>
</feature>
<proteinExistence type="inferred from homology"/>
<keyword evidence="11" id="KW-0830">Ubiquinone</keyword>
<keyword evidence="10" id="KW-0406">Ion transport</keyword>
<dbReference type="GO" id="GO:0016655">
    <property type="term" value="F:oxidoreductase activity, acting on NAD(P)H, quinone or similar compound as acceptor"/>
    <property type="evidence" value="ECO:0007669"/>
    <property type="project" value="InterPro"/>
</dbReference>
<organism evidence="15">
    <name type="scientific">marine metagenome</name>
    <dbReference type="NCBI Taxonomy" id="408172"/>
    <lineage>
        <taxon>unclassified sequences</taxon>
        <taxon>metagenomes</taxon>
        <taxon>ecological metagenomes</taxon>
    </lineage>
</organism>
<keyword evidence="2" id="KW-0813">Transport</keyword>
<keyword evidence="3" id="KW-1003">Cell membrane</keyword>
<dbReference type="InterPro" id="IPR050133">
    <property type="entry name" value="NqrDE/RnfAE_oxidrdctase"/>
</dbReference>
<evidence type="ECO:0000256" key="7">
    <source>
        <dbReference type="ARBA" id="ARBA00022989"/>
    </source>
</evidence>
<feature type="transmembrane region" description="Helical" evidence="14">
    <location>
        <begin position="80"/>
        <end position="99"/>
    </location>
</feature>
<keyword evidence="9" id="KW-0915">Sodium</keyword>
<accession>A0A382C1Y8</accession>
<dbReference type="PANTHER" id="PTHR30335:SF1">
    <property type="entry name" value="NA(+)-TRANSLOCATING NADH-QUINONE REDUCTASE SUBUNIT E"/>
    <property type="match status" value="1"/>
</dbReference>
<name>A0A382C1Y8_9ZZZZ</name>
<keyword evidence="6" id="KW-1278">Translocase</keyword>
<feature type="transmembrane region" description="Helical" evidence="14">
    <location>
        <begin position="177"/>
        <end position="198"/>
    </location>
</feature>
<evidence type="ECO:0000256" key="11">
    <source>
        <dbReference type="ARBA" id="ARBA00023075"/>
    </source>
</evidence>
<keyword evidence="12 14" id="KW-0472">Membrane</keyword>
<dbReference type="InterPro" id="IPR003667">
    <property type="entry name" value="NqrDE/RnfAE"/>
</dbReference>
<keyword evidence="4" id="KW-0997">Cell inner membrane</keyword>
<keyword evidence="7 14" id="KW-1133">Transmembrane helix</keyword>
<dbReference type="GO" id="GO:0012505">
    <property type="term" value="C:endomembrane system"/>
    <property type="evidence" value="ECO:0007669"/>
    <property type="project" value="UniProtKB-SubCell"/>
</dbReference>
<evidence type="ECO:0000313" key="15">
    <source>
        <dbReference type="EMBL" id="SVB19437.1"/>
    </source>
</evidence>
<comment type="subcellular location">
    <subcellularLocation>
        <location evidence="1">Endomembrane system</location>
        <topology evidence="1">Multi-pass membrane protein</topology>
    </subcellularLocation>
</comment>
<feature type="transmembrane region" description="Helical" evidence="14">
    <location>
        <begin position="6"/>
        <end position="32"/>
    </location>
</feature>
<gene>
    <name evidence="15" type="ORF">METZ01_LOCUS172291</name>
</gene>
<reference evidence="15" key="1">
    <citation type="submission" date="2018-05" db="EMBL/GenBank/DDBJ databases">
        <authorList>
            <person name="Lanie J.A."/>
            <person name="Ng W.-L."/>
            <person name="Kazmierczak K.M."/>
            <person name="Andrzejewski T.M."/>
            <person name="Davidsen T.M."/>
            <person name="Wayne K.J."/>
            <person name="Tettelin H."/>
            <person name="Glass J.I."/>
            <person name="Rusch D."/>
            <person name="Podicherti R."/>
            <person name="Tsui H.-C.T."/>
            <person name="Winkler M.E."/>
        </authorList>
    </citation>
    <scope>NUCLEOTIDE SEQUENCE</scope>
</reference>
<dbReference type="AlphaFoldDB" id="A0A382C1Y8"/>
<evidence type="ECO:0000256" key="9">
    <source>
        <dbReference type="ARBA" id="ARBA00023053"/>
    </source>
</evidence>
<dbReference type="InterPro" id="IPR010967">
    <property type="entry name" value="NqrE"/>
</dbReference>
<feature type="transmembrane region" description="Helical" evidence="14">
    <location>
        <begin position="39"/>
        <end position="60"/>
    </location>
</feature>
<evidence type="ECO:0000256" key="1">
    <source>
        <dbReference type="ARBA" id="ARBA00004127"/>
    </source>
</evidence>
<evidence type="ECO:0000256" key="3">
    <source>
        <dbReference type="ARBA" id="ARBA00022475"/>
    </source>
</evidence>
<keyword evidence="5 14" id="KW-0812">Transmembrane</keyword>
<keyword evidence="8" id="KW-0520">NAD</keyword>
<dbReference type="PIRSF" id="PIRSF006102">
    <property type="entry name" value="NQR_DE"/>
    <property type="match status" value="1"/>
</dbReference>
<dbReference type="Pfam" id="PF02508">
    <property type="entry name" value="Rnf-Nqr"/>
    <property type="match status" value="1"/>
</dbReference>
<evidence type="ECO:0000256" key="6">
    <source>
        <dbReference type="ARBA" id="ARBA00022967"/>
    </source>
</evidence>